<dbReference type="Proteomes" id="UP000039865">
    <property type="component" value="Unassembled WGS sequence"/>
</dbReference>
<organism evidence="2 3">
    <name type="scientific">Stylonychia lemnae</name>
    <name type="common">Ciliate</name>
    <dbReference type="NCBI Taxonomy" id="5949"/>
    <lineage>
        <taxon>Eukaryota</taxon>
        <taxon>Sar</taxon>
        <taxon>Alveolata</taxon>
        <taxon>Ciliophora</taxon>
        <taxon>Intramacronucleata</taxon>
        <taxon>Spirotrichea</taxon>
        <taxon>Stichotrichia</taxon>
        <taxon>Sporadotrichida</taxon>
        <taxon>Oxytrichidae</taxon>
        <taxon>Stylonychinae</taxon>
        <taxon>Stylonychia</taxon>
    </lineage>
</organism>
<name>A0A078A6T5_STYLE</name>
<dbReference type="InParanoid" id="A0A078A6T5"/>
<dbReference type="Gene3D" id="2.170.16.10">
    <property type="entry name" value="Hedgehog/Intein (Hint) domain"/>
    <property type="match status" value="1"/>
</dbReference>
<evidence type="ECO:0000256" key="1">
    <source>
        <dbReference type="SAM" id="SignalP"/>
    </source>
</evidence>
<dbReference type="EMBL" id="CCKQ01006613">
    <property type="protein sequence ID" value="CDW77929.1"/>
    <property type="molecule type" value="Genomic_DNA"/>
</dbReference>
<dbReference type="InterPro" id="IPR036844">
    <property type="entry name" value="Hint_dom_sf"/>
</dbReference>
<gene>
    <name evidence="2" type="primary">Contig4518.g201</name>
    <name evidence="2" type="ORF">STYLEM_6898</name>
</gene>
<proteinExistence type="predicted"/>
<evidence type="ECO:0000313" key="3">
    <source>
        <dbReference type="Proteomes" id="UP000039865"/>
    </source>
</evidence>
<evidence type="ECO:0000313" key="2">
    <source>
        <dbReference type="EMBL" id="CDW77929.1"/>
    </source>
</evidence>
<keyword evidence="3" id="KW-1185">Reference proteome</keyword>
<keyword evidence="1" id="KW-0732">Signal</keyword>
<dbReference type="SUPFAM" id="SSF51294">
    <property type="entry name" value="Hedgehog/intein (Hint) domain"/>
    <property type="match status" value="1"/>
</dbReference>
<protein>
    <submittedName>
        <fullName evidence="2">Uncharacterized protein</fullName>
    </submittedName>
</protein>
<sequence>MLFSLFFVLFFFQIRAGYHQFSKTWVIREGKQMQMDVDLISQGDTVLTYDPEAKQFKWERLLIKQRRFKLMDLTKKIEALEFTVNLTNETTATLQVNTDQYVRVVVDGIAYHFPASEVDIGDRIYLVNANQSNDDPQKITNNLVTIDNIQTSLEKDIRYYDMYTASGNIVINNLACVCEIDFDGTDYYMMIVDFIEEHFDAKLPQIISDISYFFGLSDWIRQILKNQF</sequence>
<accession>A0A078A6T5</accession>
<feature type="chain" id="PRO_5001729309" evidence="1">
    <location>
        <begin position="17"/>
        <end position="228"/>
    </location>
</feature>
<reference evidence="2 3" key="1">
    <citation type="submission" date="2014-06" db="EMBL/GenBank/DDBJ databases">
        <authorList>
            <person name="Swart Estienne"/>
        </authorList>
    </citation>
    <scope>NUCLEOTIDE SEQUENCE [LARGE SCALE GENOMIC DNA]</scope>
    <source>
        <strain evidence="2 3">130c</strain>
    </source>
</reference>
<dbReference type="AlphaFoldDB" id="A0A078A6T5"/>
<feature type="signal peptide" evidence="1">
    <location>
        <begin position="1"/>
        <end position="16"/>
    </location>
</feature>